<evidence type="ECO:0000313" key="5">
    <source>
        <dbReference type="Proteomes" id="UP000317318"/>
    </source>
</evidence>
<name>A0A517R7F4_9PLAN</name>
<keyword evidence="5" id="KW-1185">Reference proteome</keyword>
<dbReference type="SUPFAM" id="SSF51735">
    <property type="entry name" value="NAD(P)-binding Rossmann-fold domains"/>
    <property type="match status" value="1"/>
</dbReference>
<dbReference type="InterPro" id="IPR013154">
    <property type="entry name" value="ADH-like_N"/>
</dbReference>
<dbReference type="EMBL" id="CP036268">
    <property type="protein sequence ID" value="QDT39805.1"/>
    <property type="molecule type" value="Genomic_DNA"/>
</dbReference>
<dbReference type="GO" id="GO:0004022">
    <property type="term" value="F:alcohol dehydrogenase (NAD+) activity"/>
    <property type="evidence" value="ECO:0007669"/>
    <property type="project" value="UniProtKB-EC"/>
</dbReference>
<evidence type="ECO:0000256" key="2">
    <source>
        <dbReference type="ARBA" id="ARBA00023002"/>
    </source>
</evidence>
<dbReference type="GO" id="GO:0016651">
    <property type="term" value="F:oxidoreductase activity, acting on NAD(P)H"/>
    <property type="evidence" value="ECO:0007669"/>
    <property type="project" value="TreeGrafter"/>
</dbReference>
<reference evidence="4 5" key="1">
    <citation type="submission" date="2019-02" db="EMBL/GenBank/DDBJ databases">
        <title>Deep-cultivation of Planctomycetes and their phenomic and genomic characterization uncovers novel biology.</title>
        <authorList>
            <person name="Wiegand S."/>
            <person name="Jogler M."/>
            <person name="Boedeker C."/>
            <person name="Pinto D."/>
            <person name="Vollmers J."/>
            <person name="Rivas-Marin E."/>
            <person name="Kohn T."/>
            <person name="Peeters S.H."/>
            <person name="Heuer A."/>
            <person name="Rast P."/>
            <person name="Oberbeckmann S."/>
            <person name="Bunk B."/>
            <person name="Jeske O."/>
            <person name="Meyerdierks A."/>
            <person name="Storesund J.E."/>
            <person name="Kallscheuer N."/>
            <person name="Luecker S."/>
            <person name="Lage O.M."/>
            <person name="Pohl T."/>
            <person name="Merkel B.J."/>
            <person name="Hornburger P."/>
            <person name="Mueller R.-W."/>
            <person name="Bruemmer F."/>
            <person name="Labrenz M."/>
            <person name="Spormann A.M."/>
            <person name="Op den Camp H."/>
            <person name="Overmann J."/>
            <person name="Amann R."/>
            <person name="Jetten M.S.M."/>
            <person name="Mascher T."/>
            <person name="Medema M.H."/>
            <person name="Devos D.P."/>
            <person name="Kaster A.-K."/>
            <person name="Ovreas L."/>
            <person name="Rohde M."/>
            <person name="Galperin M.Y."/>
            <person name="Jogler C."/>
        </authorList>
    </citation>
    <scope>NUCLEOTIDE SEQUENCE [LARGE SCALE GENOMIC DNA]</scope>
    <source>
        <strain evidence="4 5">Pan189</strain>
    </source>
</reference>
<dbReference type="AlphaFoldDB" id="A0A517R7F4"/>
<organism evidence="4 5">
    <name type="scientific">Stratiformator vulcanicus</name>
    <dbReference type="NCBI Taxonomy" id="2527980"/>
    <lineage>
        <taxon>Bacteria</taxon>
        <taxon>Pseudomonadati</taxon>
        <taxon>Planctomycetota</taxon>
        <taxon>Planctomycetia</taxon>
        <taxon>Planctomycetales</taxon>
        <taxon>Planctomycetaceae</taxon>
        <taxon>Stratiformator</taxon>
    </lineage>
</organism>
<evidence type="ECO:0000259" key="3">
    <source>
        <dbReference type="SMART" id="SM00829"/>
    </source>
</evidence>
<feature type="domain" description="Enoyl reductase (ER)" evidence="3">
    <location>
        <begin position="11"/>
        <end position="331"/>
    </location>
</feature>
<dbReference type="PANTHER" id="PTHR48106">
    <property type="entry name" value="QUINONE OXIDOREDUCTASE PIG3-RELATED"/>
    <property type="match status" value="1"/>
</dbReference>
<dbReference type="EC" id="1.1.1.1" evidence="4"/>
<dbReference type="GO" id="GO:0070402">
    <property type="term" value="F:NADPH binding"/>
    <property type="evidence" value="ECO:0007669"/>
    <property type="project" value="TreeGrafter"/>
</dbReference>
<dbReference type="Pfam" id="PF00107">
    <property type="entry name" value="ADH_zinc_N"/>
    <property type="match status" value="1"/>
</dbReference>
<dbReference type="InterPro" id="IPR036291">
    <property type="entry name" value="NAD(P)-bd_dom_sf"/>
</dbReference>
<dbReference type="PANTHER" id="PTHR48106:SF2">
    <property type="entry name" value="ZN2+-BINDING DEHYDROGENASE"/>
    <property type="match status" value="1"/>
</dbReference>
<dbReference type="KEGG" id="svp:Pan189_42160"/>
<evidence type="ECO:0000256" key="1">
    <source>
        <dbReference type="ARBA" id="ARBA00022857"/>
    </source>
</evidence>
<dbReference type="CDD" id="cd05282">
    <property type="entry name" value="ETR_like"/>
    <property type="match status" value="1"/>
</dbReference>
<keyword evidence="1" id="KW-0521">NADP</keyword>
<dbReference type="Proteomes" id="UP000317318">
    <property type="component" value="Chromosome"/>
</dbReference>
<dbReference type="InterPro" id="IPR013149">
    <property type="entry name" value="ADH-like_C"/>
</dbReference>
<dbReference type="SUPFAM" id="SSF50129">
    <property type="entry name" value="GroES-like"/>
    <property type="match status" value="1"/>
</dbReference>
<dbReference type="Gene3D" id="3.40.50.720">
    <property type="entry name" value="NAD(P)-binding Rossmann-like Domain"/>
    <property type="match status" value="1"/>
</dbReference>
<accession>A0A517R7F4</accession>
<dbReference type="InterPro" id="IPR020843">
    <property type="entry name" value="ER"/>
</dbReference>
<keyword evidence="2 4" id="KW-0560">Oxidoreductase</keyword>
<evidence type="ECO:0000313" key="4">
    <source>
        <dbReference type="EMBL" id="QDT39805.1"/>
    </source>
</evidence>
<dbReference type="OrthoDB" id="9787435at2"/>
<dbReference type="Gene3D" id="3.90.180.10">
    <property type="entry name" value="Medium-chain alcohol dehydrogenases, catalytic domain"/>
    <property type="match status" value="1"/>
</dbReference>
<proteinExistence type="predicted"/>
<dbReference type="Pfam" id="PF08240">
    <property type="entry name" value="ADH_N"/>
    <property type="match status" value="1"/>
</dbReference>
<dbReference type="RefSeq" id="WP_145365917.1">
    <property type="nucleotide sequence ID" value="NZ_CP036268.1"/>
</dbReference>
<dbReference type="SMART" id="SM00829">
    <property type="entry name" value="PKS_ER"/>
    <property type="match status" value="1"/>
</dbReference>
<gene>
    <name evidence="4" type="primary">adhT_2</name>
    <name evidence="4" type="ORF">Pan189_42160</name>
</gene>
<protein>
    <submittedName>
        <fullName evidence="4">Alcohol dehydrogenase</fullName>
        <ecNumber evidence="4">1.1.1.1</ecNumber>
    </submittedName>
</protein>
<dbReference type="InterPro" id="IPR011032">
    <property type="entry name" value="GroES-like_sf"/>
</dbReference>
<sequence length="335" mass="35712">MKAVSFDRFGEPADVLEVRDVPTPEPSEGSVLVRMLASPINPSDLMTVRGTYALKPELPATPGYEGVGIVESSNAGLYGKFLSGKRVAVLNGSGGNWAEYATVPAKRAVPIPTDLPLAQAAMFFVNPATAYVMSRQVLGVSQGEWLLQSAAGSSLGRMIIALGKHYGFRTLNVVRRDEQAEELRELGGDAVIVFDGAHDDPDGFPEQAVAAVDGKPVRFAIDPVGGATGTALLKALGDGGRLLAYGTLAGEPISVNARDLLTHGSKVEGFWLARWMESQSLWGRLSVIRKVSKLLGEGIIQSDVGQSFSMTEIREAVKKSEERGRGGKAWLKFGE</sequence>